<proteinExistence type="predicted"/>
<sequence length="54" mass="6021">MPSNGVGENAIKSLVVCFLKEHRVQSIAAIEQVMDPSSFICSLWPAHRIDYGKF</sequence>
<dbReference type="Proteomes" id="UP001158067">
    <property type="component" value="Unassembled WGS sequence"/>
</dbReference>
<comment type="caution">
    <text evidence="1">The sequence shown here is derived from an EMBL/GenBank/DDBJ whole genome shotgun (WGS) entry which is preliminary data.</text>
</comment>
<evidence type="ECO:0008006" key="3">
    <source>
        <dbReference type="Google" id="ProtNLM"/>
    </source>
</evidence>
<keyword evidence="2" id="KW-1185">Reference proteome</keyword>
<organism evidence="1 2">
    <name type="scientific">Neorhodopirellula lusitana</name>
    <dbReference type="NCBI Taxonomy" id="445327"/>
    <lineage>
        <taxon>Bacteria</taxon>
        <taxon>Pseudomonadati</taxon>
        <taxon>Planctomycetota</taxon>
        <taxon>Planctomycetia</taxon>
        <taxon>Pirellulales</taxon>
        <taxon>Pirellulaceae</taxon>
        <taxon>Neorhodopirellula</taxon>
    </lineage>
</organism>
<dbReference type="EMBL" id="FXUG01000029">
    <property type="protein sequence ID" value="SMP79084.1"/>
    <property type="molecule type" value="Genomic_DNA"/>
</dbReference>
<reference evidence="1 2" key="1">
    <citation type="submission" date="2017-05" db="EMBL/GenBank/DDBJ databases">
        <authorList>
            <person name="Varghese N."/>
            <person name="Submissions S."/>
        </authorList>
    </citation>
    <scope>NUCLEOTIDE SEQUENCE [LARGE SCALE GENOMIC DNA]</scope>
    <source>
        <strain evidence="1 2">DSM 25457</strain>
    </source>
</reference>
<gene>
    <name evidence="1" type="ORF">SAMN06265222_12911</name>
</gene>
<protein>
    <recommendedName>
        <fullName evidence="3">LisH domain-containing protein</fullName>
    </recommendedName>
</protein>
<name>A0ABY1QSJ6_9BACT</name>
<evidence type="ECO:0000313" key="1">
    <source>
        <dbReference type="EMBL" id="SMP79084.1"/>
    </source>
</evidence>
<evidence type="ECO:0000313" key="2">
    <source>
        <dbReference type="Proteomes" id="UP001158067"/>
    </source>
</evidence>
<accession>A0ABY1QSJ6</accession>